<dbReference type="EMBL" id="MPBG01000005">
    <property type="protein sequence ID" value="RMI88706.1"/>
    <property type="molecule type" value="Genomic_DNA"/>
</dbReference>
<dbReference type="AlphaFoldDB" id="A0A421NXH4"/>
<keyword evidence="3" id="KW-1185">Reference proteome</keyword>
<evidence type="ECO:0000313" key="2">
    <source>
        <dbReference type="EMBL" id="RMI88706.1"/>
    </source>
</evidence>
<name>A0A421NXH4_9MOLU</name>
<keyword evidence="1" id="KW-1133">Transmembrane helix</keyword>
<dbReference type="RefSeq" id="WP_122225518.1">
    <property type="nucleotide sequence ID" value="NZ_CP103786.1"/>
</dbReference>
<gene>
    <name evidence="2" type="ORF">PSSA1_v1c4350</name>
</gene>
<accession>A0A421NXH4</accession>
<organism evidence="2 3">
    <name type="scientific">Candidatus Phytoplasma solani</name>
    <dbReference type="NCBI Taxonomy" id="69896"/>
    <lineage>
        <taxon>Bacteria</taxon>
        <taxon>Bacillati</taxon>
        <taxon>Mycoplasmatota</taxon>
        <taxon>Mollicutes</taxon>
        <taxon>Acholeplasmatales</taxon>
        <taxon>Acholeplasmataceae</taxon>
        <taxon>Candidatus Phytoplasma</taxon>
        <taxon>16SrXII (Stolbur group)</taxon>
    </lineage>
</organism>
<protein>
    <submittedName>
        <fullName evidence="2">Uncharacterized protein</fullName>
    </submittedName>
</protein>
<dbReference type="Proteomes" id="UP000283896">
    <property type="component" value="Unassembled WGS sequence"/>
</dbReference>
<sequence length="79" mass="9151">MLKKLSKKLSKNEVDLFGFLLLGMFTITTLFLGIIDMIKAGSFFNPFTQKDVIILLLITIIFRELSNHIDREKNQLSFK</sequence>
<comment type="caution">
    <text evidence="2">The sequence shown here is derived from an EMBL/GenBank/DDBJ whole genome shotgun (WGS) entry which is preliminary data.</text>
</comment>
<feature type="transmembrane region" description="Helical" evidence="1">
    <location>
        <begin position="16"/>
        <end position="35"/>
    </location>
</feature>
<evidence type="ECO:0000256" key="1">
    <source>
        <dbReference type="SAM" id="Phobius"/>
    </source>
</evidence>
<evidence type="ECO:0000313" key="3">
    <source>
        <dbReference type="Proteomes" id="UP000283896"/>
    </source>
</evidence>
<proteinExistence type="predicted"/>
<keyword evidence="1" id="KW-0472">Membrane</keyword>
<keyword evidence="1" id="KW-0812">Transmembrane</keyword>
<reference evidence="3" key="1">
    <citation type="submission" date="2016-11" db="EMBL/GenBank/DDBJ databases">
        <title>Genome sequence of Candidatus Phytoplasma solani strain SA-1.</title>
        <authorList>
            <person name="Haryono M."/>
            <person name="Samarzija I."/>
            <person name="Seruga Music M."/>
            <person name="Hogenhout S."/>
            <person name="Kuo C.-H."/>
        </authorList>
    </citation>
    <scope>NUCLEOTIDE SEQUENCE [LARGE SCALE GENOMIC DNA]</scope>
    <source>
        <strain evidence="3">SA-1</strain>
    </source>
</reference>